<feature type="region of interest" description="Disordered" evidence="9">
    <location>
        <begin position="51"/>
        <end position="71"/>
    </location>
</feature>
<dbReference type="GO" id="GO:0016705">
    <property type="term" value="F:oxidoreductase activity, acting on paired donors, with incorporation or reduction of molecular oxygen"/>
    <property type="evidence" value="ECO:0007669"/>
    <property type="project" value="InterPro"/>
</dbReference>
<keyword evidence="11" id="KW-1185">Reference proteome</keyword>
<dbReference type="AlphaFoldDB" id="A0A366DQM9"/>
<dbReference type="PRINTS" id="PR00359">
    <property type="entry name" value="BP450"/>
</dbReference>
<comment type="cofactor">
    <cofactor evidence="1">
        <name>heme</name>
        <dbReference type="ChEBI" id="CHEBI:30413"/>
    </cofactor>
</comment>
<organism evidence="10 11">
    <name type="scientific">Nocardia puris</name>
    <dbReference type="NCBI Taxonomy" id="208602"/>
    <lineage>
        <taxon>Bacteria</taxon>
        <taxon>Bacillati</taxon>
        <taxon>Actinomycetota</taxon>
        <taxon>Actinomycetes</taxon>
        <taxon>Mycobacteriales</taxon>
        <taxon>Nocardiaceae</taxon>
        <taxon>Nocardia</taxon>
    </lineage>
</organism>
<evidence type="ECO:0000256" key="3">
    <source>
        <dbReference type="ARBA" id="ARBA00022617"/>
    </source>
</evidence>
<evidence type="ECO:0000256" key="2">
    <source>
        <dbReference type="ARBA" id="ARBA00010617"/>
    </source>
</evidence>
<protein>
    <submittedName>
        <fullName evidence="10">Cytochrome P450</fullName>
    </submittedName>
</protein>
<dbReference type="CDD" id="cd11029">
    <property type="entry name" value="CYP107-like"/>
    <property type="match status" value="1"/>
</dbReference>
<dbReference type="GO" id="GO:0004497">
    <property type="term" value="F:monooxygenase activity"/>
    <property type="evidence" value="ECO:0007669"/>
    <property type="project" value="UniProtKB-KW"/>
</dbReference>
<evidence type="ECO:0000313" key="11">
    <source>
        <dbReference type="Proteomes" id="UP000252586"/>
    </source>
</evidence>
<evidence type="ECO:0000313" key="10">
    <source>
        <dbReference type="EMBL" id="RBO92413.1"/>
    </source>
</evidence>
<dbReference type="Proteomes" id="UP000252586">
    <property type="component" value="Unassembled WGS sequence"/>
</dbReference>
<keyword evidence="7 8" id="KW-0503">Monooxygenase</keyword>
<dbReference type="InterPro" id="IPR001128">
    <property type="entry name" value="Cyt_P450"/>
</dbReference>
<dbReference type="EMBL" id="QNRE01000003">
    <property type="protein sequence ID" value="RBO92413.1"/>
    <property type="molecule type" value="Genomic_DNA"/>
</dbReference>
<dbReference type="Gene3D" id="1.10.630.10">
    <property type="entry name" value="Cytochrome P450"/>
    <property type="match status" value="1"/>
</dbReference>
<gene>
    <name evidence="10" type="ORF">DFR74_10356</name>
</gene>
<evidence type="ECO:0000256" key="1">
    <source>
        <dbReference type="ARBA" id="ARBA00001971"/>
    </source>
</evidence>
<comment type="caution">
    <text evidence="10">The sequence shown here is derived from an EMBL/GenBank/DDBJ whole genome shotgun (WGS) entry which is preliminary data.</text>
</comment>
<evidence type="ECO:0000256" key="7">
    <source>
        <dbReference type="ARBA" id="ARBA00023033"/>
    </source>
</evidence>
<dbReference type="PANTHER" id="PTHR46696:SF1">
    <property type="entry name" value="CYTOCHROME P450 YJIB-RELATED"/>
    <property type="match status" value="1"/>
</dbReference>
<dbReference type="GO" id="GO:0005506">
    <property type="term" value="F:iron ion binding"/>
    <property type="evidence" value="ECO:0007669"/>
    <property type="project" value="InterPro"/>
</dbReference>
<reference evidence="10 11" key="1">
    <citation type="submission" date="2018-06" db="EMBL/GenBank/DDBJ databases">
        <title>Genomic Encyclopedia of Type Strains, Phase IV (KMG-IV): sequencing the most valuable type-strain genomes for metagenomic binning, comparative biology and taxonomic classification.</title>
        <authorList>
            <person name="Goeker M."/>
        </authorList>
    </citation>
    <scope>NUCLEOTIDE SEQUENCE [LARGE SCALE GENOMIC DNA]</scope>
    <source>
        <strain evidence="10 11">DSM 44599</strain>
    </source>
</reference>
<proteinExistence type="inferred from homology"/>
<keyword evidence="3 8" id="KW-0349">Heme</keyword>
<dbReference type="Pfam" id="PF00067">
    <property type="entry name" value="p450"/>
    <property type="match status" value="2"/>
</dbReference>
<dbReference type="InterPro" id="IPR036396">
    <property type="entry name" value="Cyt_P450_sf"/>
</dbReference>
<evidence type="ECO:0000256" key="4">
    <source>
        <dbReference type="ARBA" id="ARBA00022723"/>
    </source>
</evidence>
<dbReference type="GO" id="GO:0020037">
    <property type="term" value="F:heme binding"/>
    <property type="evidence" value="ECO:0007669"/>
    <property type="project" value="InterPro"/>
</dbReference>
<dbReference type="OrthoDB" id="142769at2"/>
<evidence type="ECO:0000256" key="5">
    <source>
        <dbReference type="ARBA" id="ARBA00023002"/>
    </source>
</evidence>
<dbReference type="FunFam" id="1.10.630.10:FF:000018">
    <property type="entry name" value="Cytochrome P450 monooxygenase"/>
    <property type="match status" value="1"/>
</dbReference>
<dbReference type="PROSITE" id="PS00086">
    <property type="entry name" value="CYTOCHROME_P450"/>
    <property type="match status" value="1"/>
</dbReference>
<dbReference type="STRING" id="1210090.GCA_001613185_03544"/>
<dbReference type="SUPFAM" id="SSF48264">
    <property type="entry name" value="Cytochrome P450"/>
    <property type="match status" value="1"/>
</dbReference>
<dbReference type="PANTHER" id="PTHR46696">
    <property type="entry name" value="P450, PUTATIVE (EUROFUNG)-RELATED"/>
    <property type="match status" value="1"/>
</dbReference>
<name>A0A366DQM9_9NOCA</name>
<keyword evidence="4 8" id="KW-0479">Metal-binding</keyword>
<comment type="similarity">
    <text evidence="2 8">Belongs to the cytochrome P450 family.</text>
</comment>
<sequence length="397" mass="43519">MKHLSADYFRAPHDFTAGLRAEGPVHQVTLPTGARAWLVVGYDEALEVLRHPDIRKNPPGTPPKRDDAAVSPRVKRHLLNTDPPEHSRLRRLVTPAFAPSKLAALAPRVEAVTDELLERIGRADRVDLLEEFAFPLPIIVICEMLGVPARDRPRFREWSTVIVDVTKADASEKRSATDAFADYLDGLIDARREDPRADMISDLVAASDDGGRLTRDELVAMVFLILVAGHETTVNLLGNAIYTLLDDPRRYRALRADPGLVAPFVEEILRYDGPVNFTTVRFTATEVTIGGATVPEGELVLVAVGSANRDERKFPDGKSFDPGRGNSGHIAFGHGIHYCLGAGLARLETRIALDGLARRYPDLRLAAGDLRWRESLLIRGLHSLPVHPHGAPSAAVA</sequence>
<accession>A0A366DQM9</accession>
<dbReference type="InterPro" id="IPR017972">
    <property type="entry name" value="Cyt_P450_CS"/>
</dbReference>
<dbReference type="InterPro" id="IPR002397">
    <property type="entry name" value="Cyt_P450_B"/>
</dbReference>
<keyword evidence="5 8" id="KW-0560">Oxidoreductase</keyword>
<evidence type="ECO:0000256" key="6">
    <source>
        <dbReference type="ARBA" id="ARBA00023004"/>
    </source>
</evidence>
<keyword evidence="6 8" id="KW-0408">Iron</keyword>
<evidence type="ECO:0000256" key="8">
    <source>
        <dbReference type="RuleBase" id="RU000461"/>
    </source>
</evidence>
<dbReference type="RefSeq" id="WP_067510031.1">
    <property type="nucleotide sequence ID" value="NZ_JADLPW010000014.1"/>
</dbReference>
<evidence type="ECO:0000256" key="9">
    <source>
        <dbReference type="SAM" id="MobiDB-lite"/>
    </source>
</evidence>